<organism evidence="2 3">
    <name type="scientific">Heterodera trifolii</name>
    <dbReference type="NCBI Taxonomy" id="157864"/>
    <lineage>
        <taxon>Eukaryota</taxon>
        <taxon>Metazoa</taxon>
        <taxon>Ecdysozoa</taxon>
        <taxon>Nematoda</taxon>
        <taxon>Chromadorea</taxon>
        <taxon>Rhabditida</taxon>
        <taxon>Tylenchina</taxon>
        <taxon>Tylenchomorpha</taxon>
        <taxon>Tylenchoidea</taxon>
        <taxon>Heteroderidae</taxon>
        <taxon>Heteroderinae</taxon>
        <taxon>Heterodera</taxon>
    </lineage>
</organism>
<gene>
    <name evidence="2" type="ORF">niasHT_023643</name>
</gene>
<comment type="caution">
    <text evidence="2">The sequence shown here is derived from an EMBL/GenBank/DDBJ whole genome shotgun (WGS) entry which is preliminary data.</text>
</comment>
<accession>A0ABD2JUM1</accession>
<name>A0ABD2JUM1_9BILA</name>
<reference evidence="2 3" key="1">
    <citation type="submission" date="2024-10" db="EMBL/GenBank/DDBJ databases">
        <authorList>
            <person name="Kim D."/>
        </authorList>
    </citation>
    <scope>NUCLEOTIDE SEQUENCE [LARGE SCALE GENOMIC DNA]</scope>
    <source>
        <strain evidence="2">BH-2024</strain>
    </source>
</reference>
<feature type="region of interest" description="Disordered" evidence="1">
    <location>
        <begin position="37"/>
        <end position="93"/>
    </location>
</feature>
<evidence type="ECO:0000313" key="3">
    <source>
        <dbReference type="Proteomes" id="UP001620626"/>
    </source>
</evidence>
<dbReference type="AlphaFoldDB" id="A0ABD2JUM1"/>
<dbReference type="EMBL" id="JBICBT010000901">
    <property type="protein sequence ID" value="KAL3094210.1"/>
    <property type="molecule type" value="Genomic_DNA"/>
</dbReference>
<evidence type="ECO:0000256" key="1">
    <source>
        <dbReference type="SAM" id="MobiDB-lite"/>
    </source>
</evidence>
<protein>
    <submittedName>
        <fullName evidence="2">Uncharacterized protein</fullName>
    </submittedName>
</protein>
<evidence type="ECO:0000313" key="2">
    <source>
        <dbReference type="EMBL" id="KAL3094210.1"/>
    </source>
</evidence>
<keyword evidence="3" id="KW-1185">Reference proteome</keyword>
<dbReference type="Proteomes" id="UP001620626">
    <property type="component" value="Unassembled WGS sequence"/>
</dbReference>
<proteinExistence type="predicted"/>
<sequence>MLIIGIQMDEHNAKGVIAQPNVEPLGLLFSIPGQKMEANGNNAKAEEKQPAKGTQKKKPTKKPFLMKLQRGGRGKRNVLGNNGGFAGGWDHPN</sequence>